<dbReference type="AlphaFoldDB" id="A0A9P9L5W6"/>
<dbReference type="Proteomes" id="UP000736672">
    <property type="component" value="Unassembled WGS sequence"/>
</dbReference>
<sequence>MRQQEKRITIYWHLRESLAFLTMLITCPGLGGFQPSGRRPYDSWKSDTGFSVEFIIHGLDETKRRKTKRLKKSKVLSGGSRVTDNKEDPTRHRGPLFRRYWVSTKISTPDETVNWSPWFLTEGPGCLVTRQARAPALYVGAKETDIDGPRGQGTGEYSAL</sequence>
<comment type="caution">
    <text evidence="2">The sequence shown here is derived from an EMBL/GenBank/DDBJ whole genome shotgun (WGS) entry which is preliminary data.</text>
</comment>
<evidence type="ECO:0000256" key="1">
    <source>
        <dbReference type="SAM" id="MobiDB-lite"/>
    </source>
</evidence>
<evidence type="ECO:0000313" key="3">
    <source>
        <dbReference type="Proteomes" id="UP000736672"/>
    </source>
</evidence>
<evidence type="ECO:0000313" key="2">
    <source>
        <dbReference type="EMBL" id="KAH7274520.1"/>
    </source>
</evidence>
<reference evidence="2" key="1">
    <citation type="journal article" date="2021" name="Nat. Commun.">
        <title>Genetic determinants of endophytism in the Arabidopsis root mycobiome.</title>
        <authorList>
            <person name="Mesny F."/>
            <person name="Miyauchi S."/>
            <person name="Thiergart T."/>
            <person name="Pickel B."/>
            <person name="Atanasova L."/>
            <person name="Karlsson M."/>
            <person name="Huettel B."/>
            <person name="Barry K.W."/>
            <person name="Haridas S."/>
            <person name="Chen C."/>
            <person name="Bauer D."/>
            <person name="Andreopoulos W."/>
            <person name="Pangilinan J."/>
            <person name="LaButti K."/>
            <person name="Riley R."/>
            <person name="Lipzen A."/>
            <person name="Clum A."/>
            <person name="Drula E."/>
            <person name="Henrissat B."/>
            <person name="Kohler A."/>
            <person name="Grigoriev I.V."/>
            <person name="Martin F.M."/>
            <person name="Hacquard S."/>
        </authorList>
    </citation>
    <scope>NUCLEOTIDE SEQUENCE</scope>
    <source>
        <strain evidence="2">FSSC 5 MPI-SDFR-AT-0091</strain>
    </source>
</reference>
<accession>A0A9P9L5W6</accession>
<protein>
    <submittedName>
        <fullName evidence="2">Uncharacterized protein</fullName>
    </submittedName>
</protein>
<dbReference type="EMBL" id="JAGTJS010000002">
    <property type="protein sequence ID" value="KAH7274520.1"/>
    <property type="molecule type" value="Genomic_DNA"/>
</dbReference>
<organism evidence="2 3">
    <name type="scientific">Fusarium solani</name>
    <name type="common">Filamentous fungus</name>
    <dbReference type="NCBI Taxonomy" id="169388"/>
    <lineage>
        <taxon>Eukaryota</taxon>
        <taxon>Fungi</taxon>
        <taxon>Dikarya</taxon>
        <taxon>Ascomycota</taxon>
        <taxon>Pezizomycotina</taxon>
        <taxon>Sordariomycetes</taxon>
        <taxon>Hypocreomycetidae</taxon>
        <taxon>Hypocreales</taxon>
        <taxon>Nectriaceae</taxon>
        <taxon>Fusarium</taxon>
        <taxon>Fusarium solani species complex</taxon>
    </lineage>
</organism>
<proteinExistence type="predicted"/>
<feature type="region of interest" description="Disordered" evidence="1">
    <location>
        <begin position="69"/>
        <end position="90"/>
    </location>
</feature>
<keyword evidence="3" id="KW-1185">Reference proteome</keyword>
<name>A0A9P9L5W6_FUSSL</name>
<gene>
    <name evidence="2" type="ORF">B0J15DRAFT_132594</name>
</gene>